<dbReference type="CDD" id="cd00067">
    <property type="entry name" value="GAL4"/>
    <property type="match status" value="1"/>
</dbReference>
<dbReference type="Pfam" id="PF00172">
    <property type="entry name" value="Zn_clus"/>
    <property type="match status" value="1"/>
</dbReference>
<dbReference type="Pfam" id="PF04082">
    <property type="entry name" value="Fungal_trans"/>
    <property type="match status" value="1"/>
</dbReference>
<accession>A0A9P4S316</accession>
<dbReference type="InterPro" id="IPR007219">
    <property type="entry name" value="XnlR_reg_dom"/>
</dbReference>
<dbReference type="GO" id="GO:0003677">
    <property type="term" value="F:DNA binding"/>
    <property type="evidence" value="ECO:0007669"/>
    <property type="project" value="InterPro"/>
</dbReference>
<dbReference type="SUPFAM" id="SSF57701">
    <property type="entry name" value="Zn2/Cys6 DNA-binding domain"/>
    <property type="match status" value="1"/>
</dbReference>
<feature type="domain" description="Zn(2)-C6 fungal-type" evidence="4">
    <location>
        <begin position="37"/>
        <end position="68"/>
    </location>
</feature>
<feature type="region of interest" description="Disordered" evidence="3">
    <location>
        <begin position="143"/>
        <end position="182"/>
    </location>
</feature>
<evidence type="ECO:0000256" key="2">
    <source>
        <dbReference type="ARBA" id="ARBA00023242"/>
    </source>
</evidence>
<dbReference type="CDD" id="cd12148">
    <property type="entry name" value="fungal_TF_MHR"/>
    <property type="match status" value="1"/>
</dbReference>
<organism evidence="5 6">
    <name type="scientific">Patellaria atrata CBS 101060</name>
    <dbReference type="NCBI Taxonomy" id="1346257"/>
    <lineage>
        <taxon>Eukaryota</taxon>
        <taxon>Fungi</taxon>
        <taxon>Dikarya</taxon>
        <taxon>Ascomycota</taxon>
        <taxon>Pezizomycotina</taxon>
        <taxon>Dothideomycetes</taxon>
        <taxon>Dothideomycetes incertae sedis</taxon>
        <taxon>Patellariales</taxon>
        <taxon>Patellariaceae</taxon>
        <taxon>Patellaria</taxon>
    </lineage>
</organism>
<comment type="caution">
    <text evidence="5">The sequence shown here is derived from an EMBL/GenBank/DDBJ whole genome shotgun (WGS) entry which is preliminary data.</text>
</comment>
<dbReference type="EMBL" id="MU006111">
    <property type="protein sequence ID" value="KAF2835129.1"/>
    <property type="molecule type" value="Genomic_DNA"/>
</dbReference>
<feature type="compositionally biased region" description="Low complexity" evidence="3">
    <location>
        <begin position="154"/>
        <end position="167"/>
    </location>
</feature>
<dbReference type="Proteomes" id="UP000799429">
    <property type="component" value="Unassembled WGS sequence"/>
</dbReference>
<dbReference type="PROSITE" id="PS00463">
    <property type="entry name" value="ZN2_CY6_FUNGAL_1"/>
    <property type="match status" value="1"/>
</dbReference>
<dbReference type="InterPro" id="IPR036864">
    <property type="entry name" value="Zn2-C6_fun-type_DNA-bd_sf"/>
</dbReference>
<dbReference type="InterPro" id="IPR004507">
    <property type="entry name" value="UbiX-like"/>
</dbReference>
<feature type="compositionally biased region" description="Polar residues" evidence="3">
    <location>
        <begin position="170"/>
        <end position="180"/>
    </location>
</feature>
<feature type="compositionally biased region" description="Polar residues" evidence="3">
    <location>
        <begin position="1"/>
        <end position="12"/>
    </location>
</feature>
<dbReference type="GO" id="GO:0008270">
    <property type="term" value="F:zinc ion binding"/>
    <property type="evidence" value="ECO:0007669"/>
    <property type="project" value="InterPro"/>
</dbReference>
<evidence type="ECO:0000259" key="4">
    <source>
        <dbReference type="PROSITE" id="PS50048"/>
    </source>
</evidence>
<evidence type="ECO:0000313" key="6">
    <source>
        <dbReference type="Proteomes" id="UP000799429"/>
    </source>
</evidence>
<dbReference type="PROSITE" id="PS50048">
    <property type="entry name" value="ZN2_CY6_FUNGAL_2"/>
    <property type="match status" value="1"/>
</dbReference>
<reference evidence="5" key="1">
    <citation type="journal article" date="2020" name="Stud. Mycol.">
        <title>101 Dothideomycetes genomes: a test case for predicting lifestyles and emergence of pathogens.</title>
        <authorList>
            <person name="Haridas S."/>
            <person name="Albert R."/>
            <person name="Binder M."/>
            <person name="Bloem J."/>
            <person name="Labutti K."/>
            <person name="Salamov A."/>
            <person name="Andreopoulos B."/>
            <person name="Baker S."/>
            <person name="Barry K."/>
            <person name="Bills G."/>
            <person name="Bluhm B."/>
            <person name="Cannon C."/>
            <person name="Castanera R."/>
            <person name="Culley D."/>
            <person name="Daum C."/>
            <person name="Ezra D."/>
            <person name="Gonzalez J."/>
            <person name="Henrissat B."/>
            <person name="Kuo A."/>
            <person name="Liang C."/>
            <person name="Lipzen A."/>
            <person name="Lutzoni F."/>
            <person name="Magnuson J."/>
            <person name="Mondo S."/>
            <person name="Nolan M."/>
            <person name="Ohm R."/>
            <person name="Pangilinan J."/>
            <person name="Park H.-J."/>
            <person name="Ramirez L."/>
            <person name="Alfaro M."/>
            <person name="Sun H."/>
            <person name="Tritt A."/>
            <person name="Yoshinaga Y."/>
            <person name="Zwiers L.-H."/>
            <person name="Turgeon B."/>
            <person name="Goodwin S."/>
            <person name="Spatafora J."/>
            <person name="Crous P."/>
            <person name="Grigoriev I."/>
        </authorList>
    </citation>
    <scope>NUCLEOTIDE SEQUENCE</scope>
    <source>
        <strain evidence="5">CBS 101060</strain>
    </source>
</reference>
<dbReference type="Gene3D" id="4.10.240.10">
    <property type="entry name" value="Zn(2)-C6 fungal-type DNA-binding domain"/>
    <property type="match status" value="1"/>
</dbReference>
<proteinExistence type="predicted"/>
<dbReference type="PANTHER" id="PTHR43374:SF1">
    <property type="entry name" value="FLAVIN PRENYLTRANSFERASE PAD1, MITOCHONDRIAL"/>
    <property type="match status" value="1"/>
</dbReference>
<evidence type="ECO:0000313" key="5">
    <source>
        <dbReference type="EMBL" id="KAF2835129.1"/>
    </source>
</evidence>
<feature type="region of interest" description="Disordered" evidence="3">
    <location>
        <begin position="1"/>
        <end position="22"/>
    </location>
</feature>
<dbReference type="OrthoDB" id="1747771at2759"/>
<name>A0A9P4S316_9PEZI</name>
<dbReference type="InterPro" id="IPR001138">
    <property type="entry name" value="Zn2Cys6_DnaBD"/>
</dbReference>
<keyword evidence="2" id="KW-0539">Nucleus</keyword>
<dbReference type="GO" id="GO:0016831">
    <property type="term" value="F:carboxy-lyase activity"/>
    <property type="evidence" value="ECO:0007669"/>
    <property type="project" value="TreeGrafter"/>
</dbReference>
<dbReference type="PANTHER" id="PTHR43374">
    <property type="entry name" value="FLAVIN PRENYLTRANSFERASE"/>
    <property type="match status" value="1"/>
</dbReference>
<gene>
    <name evidence="5" type="ORF">M501DRAFT_942576</name>
</gene>
<keyword evidence="6" id="KW-1185">Reference proteome</keyword>
<dbReference type="SMART" id="SM00066">
    <property type="entry name" value="GAL4"/>
    <property type="match status" value="1"/>
</dbReference>
<keyword evidence="1" id="KW-0479">Metal-binding</keyword>
<evidence type="ECO:0000256" key="1">
    <source>
        <dbReference type="ARBA" id="ARBA00022723"/>
    </source>
</evidence>
<dbReference type="GO" id="GO:0006351">
    <property type="term" value="P:DNA-templated transcription"/>
    <property type="evidence" value="ECO:0007669"/>
    <property type="project" value="InterPro"/>
</dbReference>
<dbReference type="AlphaFoldDB" id="A0A9P4S316"/>
<sequence length="746" mass="82719">MEHSSPSLQFANHDTPPDRAEVDDILRKKRKAREYKACYPCRQRKVKCDQNVPCKTCVAREHPDLCTYHPPAETHPPAKRISVGTSQNGGNYNGTVYYAPGHSGNGTAVHNGNRTVTIPREDWDRLCSKLDTVERALSDLKGAFRHMGNPHPTPSTHSPSASTSAPTPSKPTLDSASQHVATHGIHDGKTLSGQIVHVGGSSVPALVMALAQGENKRPDVQELLSKSVLPLFGLDNESSLYPFVDLWGLPHGSLARIVELVKALPIDAELMSFFRHFRDTQHVTYPAIADIEKFEGDLVGFLINRGNAQATGRESEGLTEQTIYGKSIQWIGLLFATLASGCQCSTVSRKERELTSQVYVCCSFECLRLTNFLSHVTVRNIQTLLILGNVISNNMNAGVAWSILGLTIRLSQSLGLHKMCPPDTDHQIKKMKTRTWWAVLWQDSLLSITYDRAPSTTYTEYSMPVLDSAPPGNKRYSECMYKLAKIGLEIGQERAKPQEPEEMMQRIKEHRHELQDIMLDAAEHLKDSRRCTSFREQLEHWALYLHISYITSELCRPAISPATATYDVSKTLRKTCIDSLINTIEAFCGIQNTTVFASRSWAAVHRALSSALLLGILGEPARNDRARNLIIDLITILTDITSTVDPSELSAPITRSVAALQKLVNFQTEPPAQSTSLDPAISSTIAPQIQEYSLDEVNQALSNFDASAFNYSPFVDSGISLESSPHSLMDSILWGQKPMYAEYQDH</sequence>
<evidence type="ECO:0000256" key="3">
    <source>
        <dbReference type="SAM" id="MobiDB-lite"/>
    </source>
</evidence>
<dbReference type="SMART" id="SM00906">
    <property type="entry name" value="Fungal_trans"/>
    <property type="match status" value="1"/>
</dbReference>
<protein>
    <recommendedName>
        <fullName evidence="4">Zn(2)-C6 fungal-type domain-containing protein</fullName>
    </recommendedName>
</protein>
<dbReference type="GO" id="GO:0000981">
    <property type="term" value="F:DNA-binding transcription factor activity, RNA polymerase II-specific"/>
    <property type="evidence" value="ECO:0007669"/>
    <property type="project" value="InterPro"/>
</dbReference>